<dbReference type="AlphaFoldDB" id="A0A9W4E5M6"/>
<dbReference type="Pfam" id="PF01841">
    <property type="entry name" value="Transglut_core"/>
    <property type="match status" value="1"/>
</dbReference>
<protein>
    <submittedName>
        <fullName evidence="2">Transglutaminase-like superfamily protein</fullName>
    </submittedName>
</protein>
<accession>A0A9W4E5M6</accession>
<dbReference type="EMBL" id="CAJVAX010000001">
    <property type="protein sequence ID" value="CAG7600329.1"/>
    <property type="molecule type" value="Genomic_DNA"/>
</dbReference>
<sequence length="303" mass="33420">MPVPRLAPEAAAYYSAQSGTSDPGVHAGLYAGLPRDVGELARVVRGVMLHRAEGGQFGVPIAEDRMRDDAETRYVDDILGLISERDGRALSCRREWADRFIGICRDFTLLHVSLLRHQGIPARLRSGFADYFSDSGFHWDHVVTEYWDDTRGWLLADPQIADPERYRVDFDPMDVPRDRFLVAGDAWQRIRAGEADPDGFGLALEVDPKVGSWFVAGNIRLDLAALNKVETLLWDIWGTGAGSEDGMTDEIRALYDEAAAATAGPDPDFAAVRRLFTGNDGLRTPPTVLSLAPLRGPSQVTLR</sequence>
<dbReference type="RefSeq" id="WP_205044513.1">
    <property type="nucleotide sequence ID" value="NZ_CAJVAX010000001.1"/>
</dbReference>
<dbReference type="Gene3D" id="3.10.620.30">
    <property type="match status" value="1"/>
</dbReference>
<feature type="domain" description="Transglutaminase-like" evidence="1">
    <location>
        <begin position="102"/>
        <end position="158"/>
    </location>
</feature>
<organism evidence="2 3">
    <name type="scientific">Actinacidiphila bryophytorum</name>
    <dbReference type="NCBI Taxonomy" id="1436133"/>
    <lineage>
        <taxon>Bacteria</taxon>
        <taxon>Bacillati</taxon>
        <taxon>Actinomycetota</taxon>
        <taxon>Actinomycetes</taxon>
        <taxon>Kitasatosporales</taxon>
        <taxon>Streptomycetaceae</taxon>
        <taxon>Actinacidiphila</taxon>
    </lineage>
</organism>
<dbReference type="InterPro" id="IPR038765">
    <property type="entry name" value="Papain-like_cys_pep_sf"/>
</dbReference>
<keyword evidence="3" id="KW-1185">Reference proteome</keyword>
<name>A0A9W4E5M6_9ACTN</name>
<gene>
    <name evidence="2" type="ORF">SBRY_10316</name>
</gene>
<dbReference type="SUPFAM" id="SSF54001">
    <property type="entry name" value="Cysteine proteinases"/>
    <property type="match status" value="1"/>
</dbReference>
<evidence type="ECO:0000313" key="3">
    <source>
        <dbReference type="Proteomes" id="UP001153328"/>
    </source>
</evidence>
<reference evidence="2" key="1">
    <citation type="submission" date="2021-06" db="EMBL/GenBank/DDBJ databases">
        <authorList>
            <person name="Arsene-Ploetze F."/>
        </authorList>
    </citation>
    <scope>NUCLEOTIDE SEQUENCE</scope>
    <source>
        <strain evidence="2">SBRY1</strain>
    </source>
</reference>
<proteinExistence type="predicted"/>
<evidence type="ECO:0000259" key="1">
    <source>
        <dbReference type="Pfam" id="PF01841"/>
    </source>
</evidence>
<comment type="caution">
    <text evidence="2">The sequence shown here is derived from an EMBL/GenBank/DDBJ whole genome shotgun (WGS) entry which is preliminary data.</text>
</comment>
<dbReference type="Proteomes" id="UP001153328">
    <property type="component" value="Unassembled WGS sequence"/>
</dbReference>
<evidence type="ECO:0000313" key="2">
    <source>
        <dbReference type="EMBL" id="CAG7600329.1"/>
    </source>
</evidence>
<dbReference type="InterPro" id="IPR002931">
    <property type="entry name" value="Transglutaminase-like"/>
</dbReference>